<proteinExistence type="inferred from homology"/>
<keyword evidence="7 13" id="KW-0808">Transferase</keyword>
<dbReference type="EC" id="2.7.1.130" evidence="3 13"/>
<evidence type="ECO:0000313" key="16">
    <source>
        <dbReference type="Proteomes" id="UP000250166"/>
    </source>
</evidence>
<dbReference type="UniPathway" id="UPA00359">
    <property type="reaction ID" value="UER00482"/>
</dbReference>
<dbReference type="NCBIfam" id="TIGR00682">
    <property type="entry name" value="lpxK"/>
    <property type="match status" value="1"/>
</dbReference>
<feature type="transmembrane region" description="Helical" evidence="14">
    <location>
        <begin position="13"/>
        <end position="35"/>
    </location>
</feature>
<keyword evidence="10 13" id="KW-0067">ATP-binding</keyword>
<protein>
    <recommendedName>
        <fullName evidence="4 13">Tetraacyldisaccharide 4'-kinase</fullName>
        <ecNumber evidence="3 13">2.7.1.130</ecNumber>
    </recommendedName>
    <alternativeName>
        <fullName evidence="12 13">Lipid A 4'-kinase</fullName>
    </alternativeName>
</protein>
<keyword evidence="14" id="KW-0472">Membrane</keyword>
<evidence type="ECO:0000256" key="12">
    <source>
        <dbReference type="ARBA" id="ARBA00029757"/>
    </source>
</evidence>
<evidence type="ECO:0000256" key="10">
    <source>
        <dbReference type="ARBA" id="ARBA00022840"/>
    </source>
</evidence>
<feature type="binding site" evidence="13">
    <location>
        <begin position="56"/>
        <end position="63"/>
    </location>
    <ligand>
        <name>ATP</name>
        <dbReference type="ChEBI" id="CHEBI:30616"/>
    </ligand>
</feature>
<evidence type="ECO:0000256" key="14">
    <source>
        <dbReference type="SAM" id="Phobius"/>
    </source>
</evidence>
<dbReference type="PANTHER" id="PTHR42724:SF1">
    <property type="entry name" value="TETRAACYLDISACCHARIDE 4'-KINASE, MITOCHONDRIAL-RELATED"/>
    <property type="match status" value="1"/>
</dbReference>
<comment type="function">
    <text evidence="1 13">Transfers the gamma-phosphate of ATP to the 4'-position of a tetraacyldisaccharide 1-phosphate intermediate (termed DS-1-P) to form tetraacyldisaccharide 1,4'-bis-phosphate (lipid IVA).</text>
</comment>
<keyword evidence="6 13" id="KW-0441">Lipid A biosynthesis</keyword>
<evidence type="ECO:0000256" key="2">
    <source>
        <dbReference type="ARBA" id="ARBA00004870"/>
    </source>
</evidence>
<evidence type="ECO:0000256" key="7">
    <source>
        <dbReference type="ARBA" id="ARBA00022679"/>
    </source>
</evidence>
<name>A0A2X3BGR5_9HELI</name>
<dbReference type="Pfam" id="PF02606">
    <property type="entry name" value="LpxK"/>
    <property type="match status" value="1"/>
</dbReference>
<dbReference type="HAMAP" id="MF_00409">
    <property type="entry name" value="LpxK"/>
    <property type="match status" value="1"/>
</dbReference>
<comment type="similarity">
    <text evidence="13">Belongs to the LpxK family.</text>
</comment>
<dbReference type="NCBIfam" id="NF001892">
    <property type="entry name" value="PRK00652.1-5"/>
    <property type="match status" value="1"/>
</dbReference>
<dbReference type="InterPro" id="IPR003758">
    <property type="entry name" value="LpxK"/>
</dbReference>
<evidence type="ECO:0000313" key="15">
    <source>
        <dbReference type="EMBL" id="SQB98496.1"/>
    </source>
</evidence>
<evidence type="ECO:0000256" key="6">
    <source>
        <dbReference type="ARBA" id="ARBA00022556"/>
    </source>
</evidence>
<evidence type="ECO:0000256" key="3">
    <source>
        <dbReference type="ARBA" id="ARBA00012071"/>
    </source>
</evidence>
<keyword evidence="9 13" id="KW-0418">Kinase</keyword>
<keyword evidence="14" id="KW-0812">Transmembrane</keyword>
<evidence type="ECO:0000256" key="13">
    <source>
        <dbReference type="HAMAP-Rule" id="MF_00409"/>
    </source>
</evidence>
<gene>
    <name evidence="15" type="primary">lpxK_1</name>
    <name evidence="13" type="synonym">lpxK</name>
    <name evidence="15" type="ORF">NCTC13102_00955</name>
</gene>
<evidence type="ECO:0000256" key="4">
    <source>
        <dbReference type="ARBA" id="ARBA00016436"/>
    </source>
</evidence>
<keyword evidence="11 13" id="KW-0443">Lipid metabolism</keyword>
<keyword evidence="14" id="KW-1133">Transmembrane helix</keyword>
<dbReference type="GO" id="GO:0009244">
    <property type="term" value="P:lipopolysaccharide core region biosynthetic process"/>
    <property type="evidence" value="ECO:0007669"/>
    <property type="project" value="TreeGrafter"/>
</dbReference>
<evidence type="ECO:0000256" key="11">
    <source>
        <dbReference type="ARBA" id="ARBA00023098"/>
    </source>
</evidence>
<comment type="pathway">
    <text evidence="2 13">Glycolipid biosynthesis; lipid IV(A) biosynthesis; lipid IV(A) from (3R)-3-hydroxytetradecanoyl-[acyl-carrier-protein] and UDP-N-acetyl-alpha-D-glucosamine: step 6/6.</text>
</comment>
<evidence type="ECO:0000256" key="8">
    <source>
        <dbReference type="ARBA" id="ARBA00022741"/>
    </source>
</evidence>
<dbReference type="AlphaFoldDB" id="A0A2X3BGR5"/>
<dbReference type="EMBL" id="UAWL01000006">
    <property type="protein sequence ID" value="SQB98496.1"/>
    <property type="molecule type" value="Genomic_DNA"/>
</dbReference>
<keyword evidence="5 13" id="KW-0444">Lipid biosynthesis</keyword>
<dbReference type="Proteomes" id="UP000250166">
    <property type="component" value="Unassembled WGS sequence"/>
</dbReference>
<keyword evidence="8 13" id="KW-0547">Nucleotide-binding</keyword>
<dbReference type="RefSeq" id="WP_112058550.1">
    <property type="nucleotide sequence ID" value="NZ_UAWL01000006.1"/>
</dbReference>
<dbReference type="PANTHER" id="PTHR42724">
    <property type="entry name" value="TETRAACYLDISACCHARIDE 4'-KINASE"/>
    <property type="match status" value="1"/>
</dbReference>
<dbReference type="SUPFAM" id="SSF52540">
    <property type="entry name" value="P-loop containing nucleoside triphosphate hydrolases"/>
    <property type="match status" value="1"/>
</dbReference>
<reference evidence="15 16" key="1">
    <citation type="submission" date="2018-06" db="EMBL/GenBank/DDBJ databases">
        <authorList>
            <consortium name="Pathogen Informatics"/>
            <person name="Doyle S."/>
        </authorList>
    </citation>
    <scope>NUCLEOTIDE SEQUENCE [LARGE SCALE GENOMIC DNA]</scope>
    <source>
        <strain evidence="15 16">NCTC13102</strain>
    </source>
</reference>
<evidence type="ECO:0000256" key="9">
    <source>
        <dbReference type="ARBA" id="ARBA00022777"/>
    </source>
</evidence>
<dbReference type="InterPro" id="IPR027417">
    <property type="entry name" value="P-loop_NTPase"/>
</dbReference>
<organism evidence="15 16">
    <name type="scientific">Helicobacter fennelliae</name>
    <dbReference type="NCBI Taxonomy" id="215"/>
    <lineage>
        <taxon>Bacteria</taxon>
        <taxon>Pseudomonadati</taxon>
        <taxon>Campylobacterota</taxon>
        <taxon>Epsilonproteobacteria</taxon>
        <taxon>Campylobacterales</taxon>
        <taxon>Helicobacteraceae</taxon>
        <taxon>Helicobacter</taxon>
    </lineage>
</organism>
<evidence type="ECO:0000256" key="1">
    <source>
        <dbReference type="ARBA" id="ARBA00002274"/>
    </source>
</evidence>
<comment type="catalytic activity">
    <reaction evidence="13">
        <text>a lipid A disaccharide + ATP = a lipid IVA + ADP + H(+)</text>
        <dbReference type="Rhea" id="RHEA:67840"/>
        <dbReference type="ChEBI" id="CHEBI:15378"/>
        <dbReference type="ChEBI" id="CHEBI:30616"/>
        <dbReference type="ChEBI" id="CHEBI:176343"/>
        <dbReference type="ChEBI" id="CHEBI:176425"/>
        <dbReference type="ChEBI" id="CHEBI:456216"/>
        <dbReference type="EC" id="2.7.1.130"/>
    </reaction>
</comment>
<dbReference type="GO" id="GO:0005524">
    <property type="term" value="F:ATP binding"/>
    <property type="evidence" value="ECO:0007669"/>
    <property type="project" value="UniProtKB-UniRule"/>
</dbReference>
<accession>A0A2X3BGR5</accession>
<dbReference type="GO" id="GO:0009245">
    <property type="term" value="P:lipid A biosynthetic process"/>
    <property type="evidence" value="ECO:0007669"/>
    <property type="project" value="UniProtKB-UniRule"/>
</dbReference>
<sequence>MDFWYRYFYKPNVWQKALSVCLLPFSVCYCLIATLKRRLAKKQDFGIPIISVGNLIAGGSGKTPFLIHIANFLSECQYGEICVISRGYKRKSTGLVWVSKNGDILCDVKKSGDEPYLIAKSCKDISVLVCKNREFAIKEAIKSGAQIILLDDGLRFRFAKLDFILRPKEKPYFDFCLPSGIYRENPALYHTFQANPLAKILQEERDFFRIVTITNQTPKMLLLTAIANPQRLKQFLPPHITHHITKEICLKDHSDFNKQHINSLLTSTKATSILTTQKDEVKLEHFGFKLSIMNLELYINVRIREYIKLYVLKFIKPATMQMLHHKGGAIFVSASPAHNVIDLFLSLYPQASKLEILEVLEYLILQNLKSFWLKSSELCFPYKNDLELAFSYDAEMIEMFGSLFLSGYIDICFCDTNLTKDSTQSQPSLPTLLSLPLQQQVWIYFRDHFFYHQIFMQKSRIMGDLDSRALESSVPKSKINSKIESKIESHAIDFDNPKTWNLDSIFMRLTSKGEEYFYKTLAPNFYQKYKSATLTFAP</sequence>
<dbReference type="GO" id="GO:0005886">
    <property type="term" value="C:plasma membrane"/>
    <property type="evidence" value="ECO:0007669"/>
    <property type="project" value="TreeGrafter"/>
</dbReference>
<dbReference type="GO" id="GO:0009029">
    <property type="term" value="F:lipid-A 4'-kinase activity"/>
    <property type="evidence" value="ECO:0007669"/>
    <property type="project" value="UniProtKB-UniRule"/>
</dbReference>
<evidence type="ECO:0000256" key="5">
    <source>
        <dbReference type="ARBA" id="ARBA00022516"/>
    </source>
</evidence>